<dbReference type="PROSITE" id="PS01124">
    <property type="entry name" value="HTH_ARAC_FAMILY_2"/>
    <property type="match status" value="1"/>
</dbReference>
<evidence type="ECO:0000259" key="1">
    <source>
        <dbReference type="PROSITE" id="PS01124"/>
    </source>
</evidence>
<dbReference type="GO" id="GO:0003700">
    <property type="term" value="F:DNA-binding transcription factor activity"/>
    <property type="evidence" value="ECO:0007669"/>
    <property type="project" value="InterPro"/>
</dbReference>
<reference evidence="2 3" key="1">
    <citation type="submission" date="2015-11" db="EMBL/GenBank/DDBJ databases">
        <title>Expanding the genomic diversity of Burkholderia species for the development of highly accurate diagnostics.</title>
        <authorList>
            <person name="Sahl J."/>
            <person name="Keim P."/>
            <person name="Wagner D."/>
        </authorList>
    </citation>
    <scope>NUCLEOTIDE SEQUENCE [LARGE SCALE GENOMIC DNA]</scope>
    <source>
        <strain evidence="2 3">MSMB2058</strain>
    </source>
</reference>
<comment type="caution">
    <text evidence="2">The sequence shown here is derived from an EMBL/GenBank/DDBJ whole genome shotgun (WGS) entry which is preliminary data.</text>
</comment>
<dbReference type="Proteomes" id="UP000061665">
    <property type="component" value="Unassembled WGS sequence"/>
</dbReference>
<gene>
    <name evidence="2" type="ORF">WJ53_26310</name>
</gene>
<dbReference type="EMBL" id="LOZE01000018">
    <property type="protein sequence ID" value="KVM39023.1"/>
    <property type="molecule type" value="Genomic_DNA"/>
</dbReference>
<proteinExistence type="predicted"/>
<sequence length="115" mass="12682">MRLGLASARFRRCRAFRFGPTRRLGGFQPRGRLTALFRLSIGLEPTRFRHVSLGSSACCSSRTRHFLLMAALGGGTVGIGASLRLCIRHCRLLASSLGLPRLVRQTIGFARLRVT</sequence>
<dbReference type="AlphaFoldDB" id="A0AB73G7F4"/>
<organism evidence="2 3">
    <name type="scientific">Burkholderia ubonensis</name>
    <dbReference type="NCBI Taxonomy" id="101571"/>
    <lineage>
        <taxon>Bacteria</taxon>
        <taxon>Pseudomonadati</taxon>
        <taxon>Pseudomonadota</taxon>
        <taxon>Betaproteobacteria</taxon>
        <taxon>Burkholderiales</taxon>
        <taxon>Burkholderiaceae</taxon>
        <taxon>Burkholderia</taxon>
        <taxon>Burkholderia cepacia complex</taxon>
    </lineage>
</organism>
<evidence type="ECO:0000313" key="2">
    <source>
        <dbReference type="EMBL" id="KVM39023.1"/>
    </source>
</evidence>
<feature type="domain" description="HTH araC/xylS-type" evidence="1">
    <location>
        <begin position="1"/>
        <end position="51"/>
    </location>
</feature>
<dbReference type="InterPro" id="IPR018060">
    <property type="entry name" value="HTH_AraC"/>
</dbReference>
<protein>
    <recommendedName>
        <fullName evidence="1">HTH araC/xylS-type domain-containing protein</fullName>
    </recommendedName>
</protein>
<evidence type="ECO:0000313" key="3">
    <source>
        <dbReference type="Proteomes" id="UP000061665"/>
    </source>
</evidence>
<accession>A0AB73G7F4</accession>
<dbReference type="GO" id="GO:0043565">
    <property type="term" value="F:sequence-specific DNA binding"/>
    <property type="evidence" value="ECO:0007669"/>
    <property type="project" value="InterPro"/>
</dbReference>
<name>A0AB73G7F4_9BURK</name>